<keyword evidence="3" id="KW-0614">Plasmid</keyword>
<feature type="compositionally biased region" description="Basic residues" evidence="1">
    <location>
        <begin position="315"/>
        <end position="324"/>
    </location>
</feature>
<evidence type="ECO:0000256" key="1">
    <source>
        <dbReference type="SAM" id="MobiDB-lite"/>
    </source>
</evidence>
<feature type="transmembrane region" description="Helical" evidence="2">
    <location>
        <begin position="6"/>
        <end position="27"/>
    </location>
</feature>
<dbReference type="KEGG" id="rsp:RSP_7191"/>
<gene>
    <name evidence="3" type="ORF">RSP_7191</name>
</gene>
<feature type="region of interest" description="Disordered" evidence="1">
    <location>
        <begin position="295"/>
        <end position="348"/>
    </location>
</feature>
<keyword evidence="4" id="KW-1185">Reference proteome</keyword>
<dbReference type="Proteomes" id="UP000002703">
    <property type="component" value="Plasmid C"/>
</dbReference>
<dbReference type="EnsemblBacteria" id="ABA81544">
    <property type="protein sequence ID" value="ABA81544"/>
    <property type="gene ID" value="RSP_7191"/>
</dbReference>
<dbReference type="AlphaFoldDB" id="Q3IV90"/>
<sequence>MGAEPVLRLVTASAIVIAGLTGLILFLSASSERSYSIAARTLGAELTFKGQSNDWLLEKVDICKMRGPEDMRLPAPGDDRRCPETLYEVLPQAETVLHWPPDTRIGIRHEPSGDLIFIVLSANVPDLPEGSLVMVPAEAWQTHGALAFQAEVRIGGLMATGSEDYLMEGRWEARQSGIAASLRANVAEVVGSGALSLGTTVELIDTRDTAAGIVSFGHVTPTVSRDERGFDIELLSERGSVALRVWHFGLQEPTIFRPDWMDVVSSSPILVALGPLVALVAGLVELMVKVRAGGRPVPASPAPDPSVPETGQSVRLRKSGKSKARQNSAARPYRKTSSRPARRRRSSP</sequence>
<keyword evidence="2" id="KW-0812">Transmembrane</keyword>
<protein>
    <submittedName>
        <fullName evidence="3">Uncharacterized protein</fullName>
    </submittedName>
</protein>
<feature type="compositionally biased region" description="Basic residues" evidence="1">
    <location>
        <begin position="332"/>
        <end position="348"/>
    </location>
</feature>
<name>Q3IV90_CERS4</name>
<keyword evidence="2" id="KW-0472">Membrane</keyword>
<dbReference type="PATRIC" id="fig|272943.9.peg.128"/>
<dbReference type="RefSeq" id="WP_011331351.1">
    <property type="nucleotide sequence ID" value="NC_007489.1"/>
</dbReference>
<dbReference type="GeneID" id="3711940"/>
<evidence type="ECO:0000313" key="4">
    <source>
        <dbReference type="Proteomes" id="UP000002703"/>
    </source>
</evidence>
<dbReference type="OrthoDB" id="7877439at2"/>
<reference evidence="4" key="1">
    <citation type="submission" date="2005-09" db="EMBL/GenBank/DDBJ databases">
        <title>Complete sequence of plasmid C of Rhodobacter sphaeroides 2.4.1.</title>
        <authorList>
            <person name="Copeland A."/>
            <person name="Lucas S."/>
            <person name="Lapidus A."/>
            <person name="Barry K."/>
            <person name="Detter J.C."/>
            <person name="Glavina T."/>
            <person name="Hammon N."/>
            <person name="Israni S."/>
            <person name="Pitluck S."/>
            <person name="Richardson P."/>
            <person name="Mackenzie C."/>
            <person name="Choudhary M."/>
            <person name="Larimer F."/>
            <person name="Hauser L.J."/>
            <person name="Land M."/>
            <person name="Donohue T.J."/>
            <person name="Kaplan S."/>
        </authorList>
    </citation>
    <scope>NUCLEOTIDE SEQUENCE [LARGE SCALE GENOMIC DNA]</scope>
    <source>
        <strain evidence="4">ATCC 17023 / DSM 158 / JCM 6121 / CCUG 31486 / LMG 2827 / NBRC 12203 / NCIMB 8253 / ATH 2.4.1.</strain>
        <plasmid evidence="4">pRS241c</plasmid>
    </source>
</reference>
<dbReference type="EMBL" id="CP000146">
    <property type="protein sequence ID" value="ABA81544.1"/>
    <property type="molecule type" value="Genomic_DNA"/>
</dbReference>
<accession>Q3IV90</accession>
<organism evidence="3 4">
    <name type="scientific">Cereibacter sphaeroides (strain ATCC 17023 / DSM 158 / JCM 6121 / CCUG 31486 / LMG 2827 / NBRC 12203 / NCIMB 8253 / ATH 2.4.1.)</name>
    <name type="common">Rhodobacter sphaeroides</name>
    <dbReference type="NCBI Taxonomy" id="272943"/>
    <lineage>
        <taxon>Bacteria</taxon>
        <taxon>Pseudomonadati</taxon>
        <taxon>Pseudomonadota</taxon>
        <taxon>Alphaproteobacteria</taxon>
        <taxon>Rhodobacterales</taxon>
        <taxon>Paracoccaceae</taxon>
        <taxon>Cereibacter</taxon>
    </lineage>
</organism>
<evidence type="ECO:0000313" key="3">
    <source>
        <dbReference type="EMBL" id="ABA81544.1"/>
    </source>
</evidence>
<keyword evidence="2" id="KW-1133">Transmembrane helix</keyword>
<proteinExistence type="predicted"/>
<evidence type="ECO:0000256" key="2">
    <source>
        <dbReference type="SAM" id="Phobius"/>
    </source>
</evidence>
<geneLocation type="plasmid" evidence="4">
    <name>pRS241c</name>
</geneLocation>